<dbReference type="CDD" id="cd06261">
    <property type="entry name" value="TM_PBP2"/>
    <property type="match status" value="1"/>
</dbReference>
<evidence type="ECO:0000256" key="5">
    <source>
        <dbReference type="ARBA" id="ARBA00023136"/>
    </source>
</evidence>
<feature type="transmembrane region" description="Helical" evidence="6">
    <location>
        <begin position="20"/>
        <end position="42"/>
    </location>
</feature>
<gene>
    <name evidence="8" type="ORF">C7383_101416</name>
</gene>
<keyword evidence="5 6" id="KW-0472">Membrane</keyword>
<comment type="subcellular location">
    <subcellularLocation>
        <location evidence="6">Cell membrane</location>
        <topology evidence="6">Multi-pass membrane protein</topology>
    </subcellularLocation>
    <subcellularLocation>
        <location evidence="1">Membrane</location>
        <topology evidence="1">Multi-pass membrane protein</topology>
    </subcellularLocation>
</comment>
<dbReference type="AlphaFoldDB" id="A0AB73TA88"/>
<evidence type="ECO:0000256" key="6">
    <source>
        <dbReference type="RuleBase" id="RU363032"/>
    </source>
</evidence>
<keyword evidence="9" id="KW-1185">Reference proteome</keyword>
<evidence type="ECO:0000256" key="2">
    <source>
        <dbReference type="ARBA" id="ARBA00022448"/>
    </source>
</evidence>
<reference evidence="8 9" key="1">
    <citation type="submission" date="2018-05" db="EMBL/GenBank/DDBJ databases">
        <authorList>
            <person name="Goeker M."/>
            <person name="Huntemann M."/>
            <person name="Clum A."/>
            <person name="Pillay M."/>
            <person name="Palaniappan K."/>
            <person name="Varghese N."/>
            <person name="Mikhailova N."/>
            <person name="Stamatis D."/>
            <person name="Reddy T."/>
            <person name="Daum C."/>
            <person name="Shapiro N."/>
            <person name="Ivanova N."/>
            <person name="Kyrpides N."/>
            <person name="Woyke T."/>
        </authorList>
    </citation>
    <scope>NUCLEOTIDE SEQUENCE [LARGE SCALE GENOMIC DNA]</scope>
    <source>
        <strain evidence="8 9">DSM 26524</strain>
    </source>
</reference>
<evidence type="ECO:0000256" key="3">
    <source>
        <dbReference type="ARBA" id="ARBA00022692"/>
    </source>
</evidence>
<evidence type="ECO:0000259" key="7">
    <source>
        <dbReference type="PROSITE" id="PS50928"/>
    </source>
</evidence>
<keyword evidence="2 6" id="KW-0813">Transport</keyword>
<comment type="similarity">
    <text evidence="6">Belongs to the binding-protein-dependent transport system permease family.</text>
</comment>
<evidence type="ECO:0000256" key="4">
    <source>
        <dbReference type="ARBA" id="ARBA00022989"/>
    </source>
</evidence>
<dbReference type="PROSITE" id="PS50928">
    <property type="entry name" value="ABC_TM1"/>
    <property type="match status" value="1"/>
</dbReference>
<name>A0AB73TA88_9FIRM</name>
<evidence type="ECO:0000256" key="1">
    <source>
        <dbReference type="ARBA" id="ARBA00004141"/>
    </source>
</evidence>
<dbReference type="InterPro" id="IPR035906">
    <property type="entry name" value="MetI-like_sf"/>
</dbReference>
<feature type="transmembrane region" description="Helical" evidence="6">
    <location>
        <begin position="179"/>
        <end position="198"/>
    </location>
</feature>
<dbReference type="GO" id="GO:0005886">
    <property type="term" value="C:plasma membrane"/>
    <property type="evidence" value="ECO:0007669"/>
    <property type="project" value="UniProtKB-SubCell"/>
</dbReference>
<proteinExistence type="inferred from homology"/>
<keyword evidence="4 6" id="KW-1133">Transmembrane helix</keyword>
<dbReference type="EMBL" id="QGGY01000001">
    <property type="protein sequence ID" value="PWJ79039.1"/>
    <property type="molecule type" value="Genomic_DNA"/>
</dbReference>
<feature type="transmembrane region" description="Helical" evidence="6">
    <location>
        <begin position="149"/>
        <end position="172"/>
    </location>
</feature>
<keyword evidence="3 6" id="KW-0812">Transmembrane</keyword>
<dbReference type="GO" id="GO:0055085">
    <property type="term" value="P:transmembrane transport"/>
    <property type="evidence" value="ECO:0007669"/>
    <property type="project" value="InterPro"/>
</dbReference>
<feature type="transmembrane region" description="Helical" evidence="6">
    <location>
        <begin position="84"/>
        <end position="104"/>
    </location>
</feature>
<evidence type="ECO:0000313" key="9">
    <source>
        <dbReference type="Proteomes" id="UP000245412"/>
    </source>
</evidence>
<accession>A0AB73TA88</accession>
<dbReference type="InterPro" id="IPR000515">
    <property type="entry name" value="MetI-like"/>
</dbReference>
<protein>
    <submittedName>
        <fullName evidence="8">Osmoprotectant transport system permease protein</fullName>
    </submittedName>
</protein>
<dbReference type="Pfam" id="PF00528">
    <property type="entry name" value="BPD_transp_1"/>
    <property type="match status" value="1"/>
</dbReference>
<dbReference type="PANTHER" id="PTHR30177">
    <property type="entry name" value="GLYCINE BETAINE/L-PROLINE TRANSPORT SYSTEM PERMEASE PROTEIN PROW"/>
    <property type="match status" value="1"/>
</dbReference>
<feature type="domain" description="ABC transmembrane type-1" evidence="7">
    <location>
        <begin position="19"/>
        <end position="198"/>
    </location>
</feature>
<comment type="caution">
    <text evidence="8">The sequence shown here is derived from an EMBL/GenBank/DDBJ whole genome shotgun (WGS) entry which is preliminary data.</text>
</comment>
<feature type="transmembrane region" description="Helical" evidence="6">
    <location>
        <begin position="125"/>
        <end position="143"/>
    </location>
</feature>
<organism evidence="8 9">
    <name type="scientific">Murimonas intestini</name>
    <dbReference type="NCBI Taxonomy" id="1337051"/>
    <lineage>
        <taxon>Bacteria</taxon>
        <taxon>Bacillati</taxon>
        <taxon>Bacillota</taxon>
        <taxon>Clostridia</taxon>
        <taxon>Lachnospirales</taxon>
        <taxon>Lachnospiraceae</taxon>
        <taxon>Murimonas</taxon>
    </lineage>
</organism>
<dbReference type="Gene3D" id="1.10.3720.10">
    <property type="entry name" value="MetI-like"/>
    <property type="match status" value="1"/>
</dbReference>
<dbReference type="PANTHER" id="PTHR30177:SF4">
    <property type="entry name" value="OSMOPROTECTANT IMPORT PERMEASE PROTEIN OSMW"/>
    <property type="match status" value="1"/>
</dbReference>
<dbReference type="GO" id="GO:0031460">
    <property type="term" value="P:glycine betaine transport"/>
    <property type="evidence" value="ECO:0007669"/>
    <property type="project" value="TreeGrafter"/>
</dbReference>
<evidence type="ECO:0000313" key="8">
    <source>
        <dbReference type="EMBL" id="PWJ79039.1"/>
    </source>
</evidence>
<feature type="transmembrane region" description="Helical" evidence="6">
    <location>
        <begin position="54"/>
        <end position="78"/>
    </location>
</feature>
<sequence length="210" mass="22627">MQPYINYFSSHMQDYLGMVGQHLLLSFISVTLAVVIGVPFGILTTRSKKASRFITTVFSTLRIIPSLAILVLLIPVMGIGMKPALVALTVLAIPPVLINTALGFRQVEDFMVEVARAMGMDERTVFLKVKLPLAFPYIMTGIKTAASEIIASATLAAYIGSGGLGVLIYNGISMMKTEYLLIGGVSVAVLTIVCNLLLGSAQKKVLRYRA</sequence>
<dbReference type="FunFam" id="1.10.3720.10:FF:000001">
    <property type="entry name" value="Glycine betaine ABC transporter, permease"/>
    <property type="match status" value="1"/>
</dbReference>
<dbReference type="RefSeq" id="WP_109624466.1">
    <property type="nucleotide sequence ID" value="NZ_CABJAT010000001.1"/>
</dbReference>
<dbReference type="InterPro" id="IPR051204">
    <property type="entry name" value="ABC_transp_perm/SBD"/>
</dbReference>
<dbReference type="SUPFAM" id="SSF161098">
    <property type="entry name" value="MetI-like"/>
    <property type="match status" value="1"/>
</dbReference>
<dbReference type="Proteomes" id="UP000245412">
    <property type="component" value="Unassembled WGS sequence"/>
</dbReference>